<comment type="subcellular location">
    <subcellularLocation>
        <location evidence="1">Nucleus</location>
    </subcellularLocation>
</comment>
<evidence type="ECO:0000256" key="2">
    <source>
        <dbReference type="ARBA" id="ARBA00023242"/>
    </source>
</evidence>
<dbReference type="GO" id="GO:0005524">
    <property type="term" value="F:ATP binding"/>
    <property type="evidence" value="ECO:0007669"/>
    <property type="project" value="InterPro"/>
</dbReference>
<evidence type="ECO:0008006" key="9">
    <source>
        <dbReference type="Google" id="ProtNLM"/>
    </source>
</evidence>
<feature type="domain" description="RRM" evidence="6">
    <location>
        <begin position="16"/>
        <end position="91"/>
    </location>
</feature>
<proteinExistence type="predicted"/>
<protein>
    <recommendedName>
        <fullName evidence="9">RRM domain-containing protein</fullName>
    </recommendedName>
</protein>
<gene>
    <name evidence="7" type="ORF">XAT740_LOCUS22170</name>
</gene>
<dbReference type="SUPFAM" id="SSF56112">
    <property type="entry name" value="Protein kinase-like (PK-like)"/>
    <property type="match status" value="1"/>
</dbReference>
<organism evidence="7 8">
    <name type="scientific">Adineta ricciae</name>
    <name type="common">Rotifer</name>
    <dbReference type="NCBI Taxonomy" id="249248"/>
    <lineage>
        <taxon>Eukaryota</taxon>
        <taxon>Metazoa</taxon>
        <taxon>Spiralia</taxon>
        <taxon>Gnathifera</taxon>
        <taxon>Rotifera</taxon>
        <taxon>Eurotatoria</taxon>
        <taxon>Bdelloidea</taxon>
        <taxon>Adinetida</taxon>
        <taxon>Adinetidae</taxon>
        <taxon>Adineta</taxon>
    </lineage>
</organism>
<dbReference type="AlphaFoldDB" id="A0A814U9G2"/>
<evidence type="ECO:0000256" key="4">
    <source>
        <dbReference type="SAM" id="MobiDB-lite"/>
    </source>
</evidence>
<keyword evidence="2" id="KW-0539">Nucleus</keyword>
<dbReference type="GO" id="GO:0004672">
    <property type="term" value="F:protein kinase activity"/>
    <property type="evidence" value="ECO:0007669"/>
    <property type="project" value="InterPro"/>
</dbReference>
<dbReference type="GO" id="GO:0000785">
    <property type="term" value="C:chromatin"/>
    <property type="evidence" value="ECO:0007669"/>
    <property type="project" value="TreeGrafter"/>
</dbReference>
<evidence type="ECO:0000313" key="7">
    <source>
        <dbReference type="EMBL" id="CAF1173556.1"/>
    </source>
</evidence>
<dbReference type="PANTHER" id="PTHR48033">
    <property type="entry name" value="RNA-BINDING (RRM/RBD/RNP MOTIFS) FAMILY PROTEIN"/>
    <property type="match status" value="1"/>
</dbReference>
<evidence type="ECO:0000313" key="8">
    <source>
        <dbReference type="Proteomes" id="UP000663828"/>
    </source>
</evidence>
<evidence type="ECO:0000259" key="6">
    <source>
        <dbReference type="PROSITE" id="PS50102"/>
    </source>
</evidence>
<dbReference type="Pfam" id="PF00076">
    <property type="entry name" value="RRM_1"/>
    <property type="match status" value="1"/>
</dbReference>
<name>A0A814U9G2_ADIRI</name>
<dbReference type="PROSITE" id="PS50102">
    <property type="entry name" value="RRM"/>
    <property type="match status" value="1"/>
</dbReference>
<feature type="domain" description="Protein kinase" evidence="5">
    <location>
        <begin position="495"/>
        <end position="804"/>
    </location>
</feature>
<feature type="compositionally biased region" description="Polar residues" evidence="4">
    <location>
        <begin position="454"/>
        <end position="464"/>
    </location>
</feature>
<sequence>MASNNTVQVNIEEHKRKLFIQNISSETTQQSLRRYFSGYPIDRAAVPKNDKGHTRLHGIVTFANEASVDAVMEQRGHRIDGKEVFIHRSVPNQGASLKDSCGIQQLIVSISNNRTLTGTTIQEYFKAYGTIVHSDCSNDGKDWTIDFDYYDSVDRILLDCPHCIGDVDVEVKKGNRRSLMQEKTTITESIPRKSSLKQVKMNDTVACIYIPEKRYRVHITNLPNDINAEELSREFTWSIYDIVMAPSDNYFNRKAECWLKYADNERVINNFITKWHEKSIHQSVIHCEKEEDELELCNKFQFGQCTQDNDCHWEHIKCTANGTCASTCPYGHEKYVKSEHSYLNDIKPTSTTYRIKMSGFQKEVTPDYLKQTFGSNNYYIDRKHDRVGYVVKIKTMKFAKKLMSKWHNVNIDEQTIKCQLELNPVLSNSVSRSRSETASLNGEEKRQRSRSRPQDTYSLRSNLEMNKDSTSDFTSKSFDNKELGRDDRISGKAMRDATRVSSQPNIASTINGTKHTSPSGVWKDEWEIAHKASHSDGKVLLIRHIEDRELTTMKSPKDVKGVSHLIEPDSASNNIARPHAANDKQWMITERAPRCSLEEFTQRNAINDLNMLSIVQLTLKLTDILRGHHRKKIFHQNLSPENIMIEWDRNRSMNDAQLTVINFSQAVRASNRTHIATTSSANKWYDAPQSNDEAFVSTVDASDVCGILFWLLTKNKPVRSRAELPHQQFYDRINDVSRNAAQAIGMCPELNALHLDTRRTATLGDQLKKYLLNTFDRAFGYPGHHPWTLDDLECRLKSILHLLIPVEPKLDAVDGIIQELIFISNPSTVTSTVMDNVYDEKFEKASQAFYQAKKHFIDSGRNQYEWSYGCCTWIHHPQKSINECYNDDILTYHSSRGGTTTTYSIIVRCLAKCSEEGRVIVLSISSDVNGRTIEIPIGEYSTAQNYHKDVVELFQVELKNLLLAVYIERTSLIPKS</sequence>
<dbReference type="InterPro" id="IPR011009">
    <property type="entry name" value="Kinase-like_dom_sf"/>
</dbReference>
<dbReference type="InterPro" id="IPR000504">
    <property type="entry name" value="RRM_dom"/>
</dbReference>
<evidence type="ECO:0000256" key="3">
    <source>
        <dbReference type="PROSITE-ProRule" id="PRU00176"/>
    </source>
</evidence>
<evidence type="ECO:0000259" key="5">
    <source>
        <dbReference type="PROSITE" id="PS50011"/>
    </source>
</evidence>
<dbReference type="InterPro" id="IPR035979">
    <property type="entry name" value="RBD_domain_sf"/>
</dbReference>
<dbReference type="SMART" id="SM00360">
    <property type="entry name" value="RRM"/>
    <property type="match status" value="2"/>
</dbReference>
<dbReference type="InterPro" id="IPR012677">
    <property type="entry name" value="Nucleotide-bd_a/b_plait_sf"/>
</dbReference>
<accession>A0A814U9G2</accession>
<feature type="compositionally biased region" description="Basic and acidic residues" evidence="4">
    <location>
        <begin position="478"/>
        <end position="489"/>
    </location>
</feature>
<dbReference type="Gene3D" id="1.10.510.10">
    <property type="entry name" value="Transferase(Phosphotransferase) domain 1"/>
    <property type="match status" value="1"/>
</dbReference>
<dbReference type="GO" id="GO:0003723">
    <property type="term" value="F:RNA binding"/>
    <property type="evidence" value="ECO:0007669"/>
    <property type="project" value="UniProtKB-UniRule"/>
</dbReference>
<evidence type="ECO:0000256" key="1">
    <source>
        <dbReference type="ARBA" id="ARBA00004123"/>
    </source>
</evidence>
<dbReference type="GO" id="GO:0010468">
    <property type="term" value="P:regulation of gene expression"/>
    <property type="evidence" value="ECO:0007669"/>
    <property type="project" value="TreeGrafter"/>
</dbReference>
<dbReference type="PROSITE" id="PS50011">
    <property type="entry name" value="PROTEIN_KINASE_DOM"/>
    <property type="match status" value="1"/>
</dbReference>
<dbReference type="EMBL" id="CAJNOR010001620">
    <property type="protein sequence ID" value="CAF1173556.1"/>
    <property type="molecule type" value="Genomic_DNA"/>
</dbReference>
<dbReference type="Gene3D" id="3.30.70.330">
    <property type="match status" value="1"/>
</dbReference>
<keyword evidence="3" id="KW-0694">RNA-binding</keyword>
<dbReference type="SUPFAM" id="SSF54928">
    <property type="entry name" value="RNA-binding domain, RBD"/>
    <property type="match status" value="1"/>
</dbReference>
<comment type="caution">
    <text evidence="7">The sequence shown here is derived from an EMBL/GenBank/DDBJ whole genome shotgun (WGS) entry which is preliminary data.</text>
</comment>
<dbReference type="InterPro" id="IPR000719">
    <property type="entry name" value="Prot_kinase_dom"/>
</dbReference>
<dbReference type="GO" id="GO:0005654">
    <property type="term" value="C:nucleoplasm"/>
    <property type="evidence" value="ECO:0007669"/>
    <property type="project" value="TreeGrafter"/>
</dbReference>
<feature type="compositionally biased region" description="Polar residues" evidence="4">
    <location>
        <begin position="427"/>
        <end position="440"/>
    </location>
</feature>
<feature type="region of interest" description="Disordered" evidence="4">
    <location>
        <begin position="427"/>
        <end position="489"/>
    </location>
</feature>
<reference evidence="7" key="1">
    <citation type="submission" date="2021-02" db="EMBL/GenBank/DDBJ databases">
        <authorList>
            <person name="Nowell W R."/>
        </authorList>
    </citation>
    <scope>NUCLEOTIDE SEQUENCE</scope>
</reference>
<keyword evidence="8" id="KW-1185">Reference proteome</keyword>
<dbReference type="PANTHER" id="PTHR48033:SF10">
    <property type="entry name" value="RNA-BINDING PROTEIN SQUID"/>
    <property type="match status" value="1"/>
</dbReference>
<dbReference type="Proteomes" id="UP000663828">
    <property type="component" value="Unassembled WGS sequence"/>
</dbReference>